<evidence type="ECO:0000313" key="3">
    <source>
        <dbReference type="Proteomes" id="UP000001261"/>
    </source>
</evidence>
<dbReference type="RefSeq" id="XP_001238914.2">
    <property type="nucleotide sequence ID" value="XM_001238913.2"/>
</dbReference>
<dbReference type="InParanoid" id="J3K0G1"/>
<protein>
    <submittedName>
        <fullName evidence="2">Uncharacterized protein</fullName>
    </submittedName>
</protein>
<feature type="compositionally biased region" description="Basic residues" evidence="1">
    <location>
        <begin position="216"/>
        <end position="229"/>
    </location>
</feature>
<dbReference type="AlphaFoldDB" id="J3K0G1"/>
<reference evidence="3" key="1">
    <citation type="journal article" date="2009" name="Genome Res.">
        <title>Comparative genomic analyses of the human fungal pathogens Coccidioides and their relatives.</title>
        <authorList>
            <person name="Sharpton T.J."/>
            <person name="Stajich J.E."/>
            <person name="Rounsley S.D."/>
            <person name="Gardner M.J."/>
            <person name="Wortman J.R."/>
            <person name="Jordar V.S."/>
            <person name="Maiti R."/>
            <person name="Kodira C.D."/>
            <person name="Neafsey D.E."/>
            <person name="Zeng Q."/>
            <person name="Hung C.-Y."/>
            <person name="McMahan C."/>
            <person name="Muszewska A."/>
            <person name="Grynberg M."/>
            <person name="Mandel M.A."/>
            <person name="Kellner E.M."/>
            <person name="Barker B.M."/>
            <person name="Galgiani J.N."/>
            <person name="Orbach M.J."/>
            <person name="Kirkland T.N."/>
            <person name="Cole G.T."/>
            <person name="Henn M.R."/>
            <person name="Birren B.W."/>
            <person name="Taylor J.W."/>
        </authorList>
    </citation>
    <scope>NUCLEOTIDE SEQUENCE [LARGE SCALE GENOMIC DNA]</scope>
    <source>
        <strain evidence="3">RS</strain>
    </source>
</reference>
<sequence>MTKSHVADPTEVDTNVEKMNINKDAGSSGVTITDICKQNKIYRLQKQIEYEQRIANDDFSLEFLLCTRSIEESDDFDDVKLSKASYYYGKSLNKCKLWLALIRQQFHLRKSLQKTPDVHYHNTVQQENQFILLFFIYITKLEQDLDSLSDEFFYILFLQIKLRSIIQTELNKLQHQPKIIMELQEQAILIEFILEKKKQMDRQKEQEPNEGQGCKAHARPRSNIRKIEY</sequence>
<evidence type="ECO:0000313" key="2">
    <source>
        <dbReference type="EMBL" id="EAS27331.3"/>
    </source>
</evidence>
<keyword evidence="3" id="KW-1185">Reference proteome</keyword>
<proteinExistence type="predicted"/>
<reference evidence="3" key="2">
    <citation type="journal article" date="2010" name="Genome Res.">
        <title>Population genomic sequencing of Coccidioides fungi reveals recent hybridization and transposon control.</title>
        <authorList>
            <person name="Neafsey D.E."/>
            <person name="Barker B.M."/>
            <person name="Sharpton T.J."/>
            <person name="Stajich J.E."/>
            <person name="Park D.J."/>
            <person name="Whiston E."/>
            <person name="Hung C.-Y."/>
            <person name="McMahan C."/>
            <person name="White J."/>
            <person name="Sykes S."/>
            <person name="Heiman D."/>
            <person name="Young S."/>
            <person name="Zeng Q."/>
            <person name="Abouelleil A."/>
            <person name="Aftuck L."/>
            <person name="Bessette D."/>
            <person name="Brown A."/>
            <person name="FitzGerald M."/>
            <person name="Lui A."/>
            <person name="Macdonald J.P."/>
            <person name="Priest M."/>
            <person name="Orbach M.J."/>
            <person name="Galgiani J.N."/>
            <person name="Kirkland T.N."/>
            <person name="Cole G.T."/>
            <person name="Birren B.W."/>
            <person name="Henn M.R."/>
            <person name="Taylor J.W."/>
            <person name="Rounsley S.D."/>
        </authorList>
    </citation>
    <scope>GENOME REANNOTATION</scope>
    <source>
        <strain evidence="3">RS</strain>
    </source>
</reference>
<gene>
    <name evidence="2" type="ORF">CIMG_13512</name>
</gene>
<organism evidence="2 3">
    <name type="scientific">Coccidioides immitis (strain RS)</name>
    <name type="common">Valley fever fungus</name>
    <dbReference type="NCBI Taxonomy" id="246410"/>
    <lineage>
        <taxon>Eukaryota</taxon>
        <taxon>Fungi</taxon>
        <taxon>Dikarya</taxon>
        <taxon>Ascomycota</taxon>
        <taxon>Pezizomycotina</taxon>
        <taxon>Eurotiomycetes</taxon>
        <taxon>Eurotiomycetidae</taxon>
        <taxon>Onygenales</taxon>
        <taxon>Onygenaceae</taxon>
        <taxon>Coccidioides</taxon>
    </lineage>
</organism>
<dbReference type="Proteomes" id="UP000001261">
    <property type="component" value="Unassembled WGS sequence"/>
</dbReference>
<dbReference type="OMA" id="GCKAHAR"/>
<evidence type="ECO:0000256" key="1">
    <source>
        <dbReference type="SAM" id="MobiDB-lite"/>
    </source>
</evidence>
<dbReference type="EMBL" id="GG704915">
    <property type="protein sequence ID" value="EAS27331.3"/>
    <property type="molecule type" value="Genomic_DNA"/>
</dbReference>
<dbReference type="VEuPathDB" id="FungiDB:CIMG_13512"/>
<feature type="region of interest" description="Disordered" evidence="1">
    <location>
        <begin position="201"/>
        <end position="229"/>
    </location>
</feature>
<dbReference type="KEGG" id="cim:CIMG_13512"/>
<dbReference type="GeneID" id="24165139"/>
<name>J3K0G1_COCIM</name>
<accession>J3K0G1</accession>